<evidence type="ECO:0000313" key="1">
    <source>
        <dbReference type="EMBL" id="GAA1769668.1"/>
    </source>
</evidence>
<protein>
    <recommendedName>
        <fullName evidence="3">Antitoxin</fullName>
    </recommendedName>
</protein>
<reference evidence="2" key="1">
    <citation type="journal article" date="2019" name="Int. J. Syst. Evol. Microbiol.">
        <title>The Global Catalogue of Microorganisms (GCM) 10K type strain sequencing project: providing services to taxonomists for standard genome sequencing and annotation.</title>
        <authorList>
            <consortium name="The Broad Institute Genomics Platform"/>
            <consortium name="The Broad Institute Genome Sequencing Center for Infectious Disease"/>
            <person name="Wu L."/>
            <person name="Ma J."/>
        </authorList>
    </citation>
    <scope>NUCLEOTIDE SEQUENCE [LARGE SCALE GENOMIC DNA]</scope>
    <source>
        <strain evidence="2">JCM 15591</strain>
    </source>
</reference>
<comment type="caution">
    <text evidence="1">The sequence shown here is derived from an EMBL/GenBank/DDBJ whole genome shotgun (WGS) entry which is preliminary data.</text>
</comment>
<accession>A0ABP4X7K8</accession>
<organism evidence="1 2">
    <name type="scientific">Nostocoides vanveenii</name>
    <dbReference type="NCBI Taxonomy" id="330835"/>
    <lineage>
        <taxon>Bacteria</taxon>
        <taxon>Bacillati</taxon>
        <taxon>Actinomycetota</taxon>
        <taxon>Actinomycetes</taxon>
        <taxon>Micrococcales</taxon>
        <taxon>Intrasporangiaceae</taxon>
        <taxon>Nostocoides</taxon>
    </lineage>
</organism>
<name>A0ABP4X7K8_9MICO</name>
<sequence length="106" mass="12038">MRPPAWCHPTTAEPVVEFTLSPRVARRGARCYQERVTQPVAINQRDLRLRSREIMDAVEPGESFTVTREGRDIRQLVPLPRRRRFVSRADFAASSAEAATPDLPVP</sequence>
<evidence type="ECO:0008006" key="3">
    <source>
        <dbReference type="Google" id="ProtNLM"/>
    </source>
</evidence>
<dbReference type="Proteomes" id="UP001501475">
    <property type="component" value="Unassembled WGS sequence"/>
</dbReference>
<proteinExistence type="predicted"/>
<dbReference type="EMBL" id="BAAAPN010000059">
    <property type="protein sequence ID" value="GAA1769668.1"/>
    <property type="molecule type" value="Genomic_DNA"/>
</dbReference>
<evidence type="ECO:0000313" key="2">
    <source>
        <dbReference type="Proteomes" id="UP001501475"/>
    </source>
</evidence>
<gene>
    <name evidence="1" type="ORF">GCM10009810_30280</name>
</gene>
<keyword evidence="2" id="KW-1185">Reference proteome</keyword>